<dbReference type="EMBL" id="SVER01000062">
    <property type="protein sequence ID" value="MBE5920912.1"/>
    <property type="molecule type" value="Genomic_DNA"/>
</dbReference>
<dbReference type="Proteomes" id="UP000766246">
    <property type="component" value="Unassembled WGS sequence"/>
</dbReference>
<dbReference type="GO" id="GO:0005975">
    <property type="term" value="P:carbohydrate metabolic process"/>
    <property type="evidence" value="ECO:0007669"/>
    <property type="project" value="InterPro"/>
</dbReference>
<feature type="transmembrane region" description="Helical" evidence="3">
    <location>
        <begin position="909"/>
        <end position="930"/>
    </location>
</feature>
<reference evidence="5" key="1">
    <citation type="submission" date="2019-04" db="EMBL/GenBank/DDBJ databases">
        <title>Evolution of Biomass-Degrading Anaerobic Consortia Revealed by Metagenomics.</title>
        <authorList>
            <person name="Peng X."/>
        </authorList>
    </citation>
    <scope>NUCLEOTIDE SEQUENCE</scope>
    <source>
        <strain evidence="5">SIG311</strain>
    </source>
</reference>
<comment type="similarity">
    <text evidence="1">Belongs to the glycosyl hydrolase 3 family.</text>
</comment>
<dbReference type="PANTHER" id="PTHR42715">
    <property type="entry name" value="BETA-GLUCOSIDASE"/>
    <property type="match status" value="1"/>
</dbReference>
<dbReference type="SMART" id="SM01217">
    <property type="entry name" value="Fn3_like"/>
    <property type="match status" value="1"/>
</dbReference>
<dbReference type="InterPro" id="IPR036962">
    <property type="entry name" value="Glyco_hydro_3_N_sf"/>
</dbReference>
<gene>
    <name evidence="5" type="ORF">E7272_13880</name>
</gene>
<dbReference type="PRINTS" id="PR00133">
    <property type="entry name" value="GLHYDRLASE3"/>
</dbReference>
<dbReference type="SUPFAM" id="SSF52279">
    <property type="entry name" value="Beta-D-glucan exohydrolase, C-terminal domain"/>
    <property type="match status" value="1"/>
</dbReference>
<dbReference type="Gene3D" id="3.40.50.1700">
    <property type="entry name" value="Glycoside hydrolase family 3 C-terminal domain"/>
    <property type="match status" value="1"/>
</dbReference>
<dbReference type="InterPro" id="IPR017853">
    <property type="entry name" value="GH"/>
</dbReference>
<dbReference type="InterPro" id="IPR050288">
    <property type="entry name" value="Cellulose_deg_GH3"/>
</dbReference>
<feature type="domain" description="Fibronectin type III-like" evidence="4">
    <location>
        <begin position="428"/>
        <end position="506"/>
    </location>
</feature>
<keyword evidence="3" id="KW-1133">Transmembrane helix</keyword>
<keyword evidence="2" id="KW-0378">Hydrolase</keyword>
<dbReference type="Pfam" id="PF01915">
    <property type="entry name" value="Glyco_hydro_3_C"/>
    <property type="match status" value="1"/>
</dbReference>
<evidence type="ECO:0000259" key="4">
    <source>
        <dbReference type="SMART" id="SM01217"/>
    </source>
</evidence>
<dbReference type="Gene3D" id="3.20.20.300">
    <property type="entry name" value="Glycoside hydrolase, family 3, N-terminal domain"/>
    <property type="match status" value="1"/>
</dbReference>
<evidence type="ECO:0000313" key="6">
    <source>
        <dbReference type="Proteomes" id="UP000766246"/>
    </source>
</evidence>
<name>A0A927YP59_9FIRM</name>
<evidence type="ECO:0000256" key="3">
    <source>
        <dbReference type="SAM" id="Phobius"/>
    </source>
</evidence>
<sequence length="931" mass="101718">MPTGWGMIIHEEVHMTREEKRKAKLRVVDGKTIKKPGKVGFVIVSFLLLICLVCNAVLFSLKGYFGVVDNVVFAKEPTGSDYEEIEAKAKDITLQEASEGIILLENKNNVLPLTNETKINVFGRGGYYSTFGGTGSGAGGTNYTSLYDGLKEAGFELNNELISFYQENSKEAQNMGLVGTDFGLYENNADEISGLIDNAKRFSDVAIYVISRVGGEGDDLPKDMADYYGGESGKHYLELNSAEESMLNMIEQNFGTVVVVINSTNAMELGFLNDENVDAALWCGCFGSVGTVALGNILNGTTNPSAKTVDTFAYEMESNPTYYSHGGFDYTNVSYSNNAGAAGTGDAITGVDPYHYVKYIEGIYVGYRFYETAGADGFIDYDATVQYPFGYGLSYTTFEKTLDGVSFDGNTITANVTVKNTGDKAGKDVVEIYYKAPYTEGGIEKSEVVLGGFAKTEELKPGESTKVMVSFKAEDMASYDYTGIKAKGGAYVLEAGDYGIRLQNDSHNVIAEETITIDVDKIYNDSNDGKRDSDLITATNQFDDVSNGEDITYLSRADWEGTMPKESLPASEEASEDVVARLTDDSVELEDTTAADWSTKKNGLKLTDMKDVDYDDSKWEDLLDQISKDEMKLLIESGGWQTVAIKSIGKAKYLECDGPNGINNLMAKAFAGIKGNMYTNQAMLAATWNGELAYEKGVVYGNEAKVYGVAGIYGPAANIHRSPFSGRNYEYYSEDGYLSGIMAGNEMTGIKEAGTYCYFKHFAVNDQETNRDHGGLLTWLNEQAMREVYLKGFEVAIKMGGATGIMSSFNRIGTTPTAESAALLKTVLRDEWGFKGAVITDCVMACTTEDINRATLAGNDFQLSYGLLNPLSDELVNSVSGQQAMRQATKNILYMIANSDAPELYKPHMYTIEKILLCVLIVLLALFATYY</sequence>
<proteinExistence type="inferred from homology"/>
<dbReference type="InterPro" id="IPR013783">
    <property type="entry name" value="Ig-like_fold"/>
</dbReference>
<dbReference type="PANTHER" id="PTHR42715:SF10">
    <property type="entry name" value="BETA-GLUCOSIDASE"/>
    <property type="match status" value="1"/>
</dbReference>
<dbReference type="Pfam" id="PF14310">
    <property type="entry name" value="Fn3-like"/>
    <property type="match status" value="1"/>
</dbReference>
<evidence type="ECO:0000256" key="2">
    <source>
        <dbReference type="ARBA" id="ARBA00022801"/>
    </source>
</evidence>
<dbReference type="Pfam" id="PF00933">
    <property type="entry name" value="Glyco_hydro_3"/>
    <property type="match status" value="1"/>
</dbReference>
<keyword evidence="3" id="KW-0812">Transmembrane</keyword>
<dbReference type="SUPFAM" id="SSF51445">
    <property type="entry name" value="(Trans)glycosidases"/>
    <property type="match status" value="1"/>
</dbReference>
<feature type="transmembrane region" description="Helical" evidence="3">
    <location>
        <begin position="39"/>
        <end position="61"/>
    </location>
</feature>
<protein>
    <submittedName>
        <fullName evidence="5">Beta-glucosidase</fullName>
    </submittedName>
</protein>
<evidence type="ECO:0000313" key="5">
    <source>
        <dbReference type="EMBL" id="MBE5920912.1"/>
    </source>
</evidence>
<organism evidence="5 6">
    <name type="scientific">Pseudobutyrivibrio ruminis</name>
    <dbReference type="NCBI Taxonomy" id="46206"/>
    <lineage>
        <taxon>Bacteria</taxon>
        <taxon>Bacillati</taxon>
        <taxon>Bacillota</taxon>
        <taxon>Clostridia</taxon>
        <taxon>Lachnospirales</taxon>
        <taxon>Lachnospiraceae</taxon>
        <taxon>Pseudobutyrivibrio</taxon>
    </lineage>
</organism>
<evidence type="ECO:0000256" key="1">
    <source>
        <dbReference type="ARBA" id="ARBA00005336"/>
    </source>
</evidence>
<accession>A0A927YP59</accession>
<dbReference type="AlphaFoldDB" id="A0A927YP59"/>
<comment type="caution">
    <text evidence="5">The sequence shown here is derived from an EMBL/GenBank/DDBJ whole genome shotgun (WGS) entry which is preliminary data.</text>
</comment>
<dbReference type="InterPro" id="IPR026891">
    <property type="entry name" value="Fn3-like"/>
</dbReference>
<dbReference type="Gene3D" id="2.60.40.10">
    <property type="entry name" value="Immunoglobulins"/>
    <property type="match status" value="1"/>
</dbReference>
<keyword evidence="3" id="KW-0472">Membrane</keyword>
<dbReference type="InterPro" id="IPR001764">
    <property type="entry name" value="Glyco_hydro_3_N"/>
</dbReference>
<feature type="non-terminal residue" evidence="5">
    <location>
        <position position="931"/>
    </location>
</feature>
<dbReference type="InterPro" id="IPR036881">
    <property type="entry name" value="Glyco_hydro_3_C_sf"/>
</dbReference>
<dbReference type="GO" id="GO:0004553">
    <property type="term" value="F:hydrolase activity, hydrolyzing O-glycosyl compounds"/>
    <property type="evidence" value="ECO:0007669"/>
    <property type="project" value="InterPro"/>
</dbReference>
<dbReference type="InterPro" id="IPR002772">
    <property type="entry name" value="Glyco_hydro_3_C"/>
</dbReference>